<accession>A0A5E7SXV6</accession>
<dbReference type="AlphaFoldDB" id="A0A5E7SXV6"/>
<organism evidence="1 2">
    <name type="scientific">Pseudomonas fluorescens</name>
    <dbReference type="NCBI Taxonomy" id="294"/>
    <lineage>
        <taxon>Bacteria</taxon>
        <taxon>Pseudomonadati</taxon>
        <taxon>Pseudomonadota</taxon>
        <taxon>Gammaproteobacteria</taxon>
        <taxon>Pseudomonadales</taxon>
        <taxon>Pseudomonadaceae</taxon>
        <taxon>Pseudomonas</taxon>
    </lineage>
</organism>
<evidence type="ECO:0000313" key="1">
    <source>
        <dbReference type="EMBL" id="VVP90688.1"/>
    </source>
</evidence>
<dbReference type="EMBL" id="CABVJE010000005">
    <property type="protein sequence ID" value="VVP90688.1"/>
    <property type="molecule type" value="Genomic_DNA"/>
</dbReference>
<sequence>MGVNDDAGNLNARVASPFIASKLAPTGQAFGEPMP</sequence>
<dbReference type="Proteomes" id="UP000327191">
    <property type="component" value="Unassembled WGS sequence"/>
</dbReference>
<name>A0A5E7SXV6_PSEFL</name>
<reference evidence="1 2" key="1">
    <citation type="submission" date="2019-09" db="EMBL/GenBank/DDBJ databases">
        <authorList>
            <person name="Chandra G."/>
            <person name="Truman W A."/>
        </authorList>
    </citation>
    <scope>NUCLEOTIDE SEQUENCE [LARGE SCALE GENOMIC DNA]</scope>
    <source>
        <strain evidence="1">PS938</strain>
    </source>
</reference>
<protein>
    <submittedName>
        <fullName evidence="1">Uncharacterized protein</fullName>
    </submittedName>
</protein>
<gene>
    <name evidence="1" type="ORF">PS938_01554</name>
</gene>
<proteinExistence type="predicted"/>
<evidence type="ECO:0000313" key="2">
    <source>
        <dbReference type="Proteomes" id="UP000327191"/>
    </source>
</evidence>